<evidence type="ECO:0000259" key="1">
    <source>
        <dbReference type="Pfam" id="PF00156"/>
    </source>
</evidence>
<dbReference type="Gene3D" id="3.40.50.2020">
    <property type="match status" value="1"/>
</dbReference>
<reference evidence="2" key="1">
    <citation type="journal article" date="2023" name="Microbiol Resour">
        <title>Genome Sequences of Rhodoplanes serenus and Two Thermotolerant Strains, Rhodoplanes tepidamans and 'Rhodoplanes cryptolactis,' Further Refine the Genus.</title>
        <authorList>
            <person name="Rayyan A.A."/>
            <person name="Kyndt J.A."/>
        </authorList>
    </citation>
    <scope>NUCLEOTIDE SEQUENCE</scope>
    <source>
        <strain evidence="2">DSM 9987</strain>
    </source>
</reference>
<dbReference type="GO" id="GO:0016757">
    <property type="term" value="F:glycosyltransferase activity"/>
    <property type="evidence" value="ECO:0007669"/>
    <property type="project" value="UniProtKB-KW"/>
</dbReference>
<feature type="domain" description="Phosphoribosyltransferase" evidence="1">
    <location>
        <begin position="8"/>
        <end position="186"/>
    </location>
</feature>
<name>A0ABT5J8R7_RHOTP</name>
<evidence type="ECO:0000313" key="2">
    <source>
        <dbReference type="EMBL" id="MDC7786054.1"/>
    </source>
</evidence>
<reference evidence="2" key="2">
    <citation type="submission" date="2023-02" db="EMBL/GenBank/DDBJ databases">
        <authorList>
            <person name="Rayyan A."/>
            <person name="Meyer T."/>
            <person name="Kyndt J.A."/>
        </authorList>
    </citation>
    <scope>NUCLEOTIDE SEQUENCE</scope>
    <source>
        <strain evidence="2">DSM 9987</strain>
    </source>
</reference>
<evidence type="ECO:0000313" key="3">
    <source>
        <dbReference type="Proteomes" id="UP001165652"/>
    </source>
</evidence>
<keyword evidence="3" id="KW-1185">Reference proteome</keyword>
<keyword evidence="2" id="KW-0328">Glycosyltransferase</keyword>
<organism evidence="2 3">
    <name type="scientific">Rhodoplanes tepidamans</name>
    <name type="common">Rhodoplanes cryptolactis</name>
    <dbReference type="NCBI Taxonomy" id="200616"/>
    <lineage>
        <taxon>Bacteria</taxon>
        <taxon>Pseudomonadati</taxon>
        <taxon>Pseudomonadota</taxon>
        <taxon>Alphaproteobacteria</taxon>
        <taxon>Hyphomicrobiales</taxon>
        <taxon>Nitrobacteraceae</taxon>
        <taxon>Rhodoplanes</taxon>
    </lineage>
</organism>
<dbReference type="InterPro" id="IPR029057">
    <property type="entry name" value="PRTase-like"/>
</dbReference>
<dbReference type="RefSeq" id="WP_272776901.1">
    <property type="nucleotide sequence ID" value="NZ_JAQQLI010000012.1"/>
</dbReference>
<keyword evidence="2" id="KW-0808">Transferase</keyword>
<dbReference type="Proteomes" id="UP001165652">
    <property type="component" value="Unassembled WGS sequence"/>
</dbReference>
<sequence>MFTDRRDAGRRLAAALRDLKNESPVVLALPRGGVPVAAEIAIALGAPLDLVVARKIGLPEQPELAMGAVVEGDPPIVLRNEDVIRSAGIDSTTFNAACAAERAEIARRRARYLGGRPRIEIAGRTAILVDDGLATGATARAALRAVRRRRPARLVLAVPVGAPETITAMRDEADAIVCLEEPEWMPAIGAFYRDFDQVADAEVIAALARVPAA</sequence>
<dbReference type="EMBL" id="JAQQLI010000012">
    <property type="protein sequence ID" value="MDC7786054.1"/>
    <property type="molecule type" value="Genomic_DNA"/>
</dbReference>
<dbReference type="InterPro" id="IPR000836">
    <property type="entry name" value="PRTase_dom"/>
</dbReference>
<gene>
    <name evidence="2" type="ORF">PQJ73_10210</name>
</gene>
<protein>
    <submittedName>
        <fullName evidence="2">Phosphoribosyltransferase family protein</fullName>
    </submittedName>
</protein>
<comment type="caution">
    <text evidence="2">The sequence shown here is derived from an EMBL/GenBank/DDBJ whole genome shotgun (WGS) entry which is preliminary data.</text>
</comment>
<dbReference type="Pfam" id="PF00156">
    <property type="entry name" value="Pribosyltran"/>
    <property type="match status" value="1"/>
</dbReference>
<accession>A0ABT5J8R7</accession>
<dbReference type="SUPFAM" id="SSF53271">
    <property type="entry name" value="PRTase-like"/>
    <property type="match status" value="1"/>
</dbReference>
<dbReference type="CDD" id="cd06223">
    <property type="entry name" value="PRTases_typeI"/>
    <property type="match status" value="1"/>
</dbReference>
<dbReference type="Gene3D" id="3.30.1310.20">
    <property type="entry name" value="PRTase-like"/>
    <property type="match status" value="1"/>
</dbReference>
<proteinExistence type="predicted"/>